<feature type="domain" description="Sodium/calcium exchanger membrane region" evidence="6">
    <location>
        <begin position="48"/>
        <end position="202"/>
    </location>
</feature>
<feature type="transmembrane region" description="Helical" evidence="5">
    <location>
        <begin position="45"/>
        <end position="64"/>
    </location>
</feature>
<dbReference type="InterPro" id="IPR004837">
    <property type="entry name" value="NaCa_Exmemb"/>
</dbReference>
<feature type="transmembrane region" description="Helical" evidence="5">
    <location>
        <begin position="361"/>
        <end position="380"/>
    </location>
</feature>
<feature type="transmembrane region" description="Helical" evidence="5">
    <location>
        <begin position="115"/>
        <end position="137"/>
    </location>
</feature>
<evidence type="ECO:0000313" key="7">
    <source>
        <dbReference type="EMBL" id="WPL19623.1"/>
    </source>
</evidence>
<evidence type="ECO:0000256" key="4">
    <source>
        <dbReference type="ARBA" id="ARBA00023136"/>
    </source>
</evidence>
<name>A0ABZ0SG11_9GAMM</name>
<feature type="transmembrane region" description="Helical" evidence="5">
    <location>
        <begin position="149"/>
        <end position="167"/>
    </location>
</feature>
<dbReference type="Proteomes" id="UP001432180">
    <property type="component" value="Chromosome"/>
</dbReference>
<keyword evidence="8" id="KW-1185">Reference proteome</keyword>
<dbReference type="EMBL" id="CP121472">
    <property type="protein sequence ID" value="WPL19623.1"/>
    <property type="molecule type" value="Genomic_DNA"/>
</dbReference>
<organism evidence="7 8">
    <name type="scientific">Thiorhodovibrio winogradskyi</name>
    <dbReference type="NCBI Taxonomy" id="77007"/>
    <lineage>
        <taxon>Bacteria</taxon>
        <taxon>Pseudomonadati</taxon>
        <taxon>Pseudomonadota</taxon>
        <taxon>Gammaproteobacteria</taxon>
        <taxon>Chromatiales</taxon>
        <taxon>Chromatiaceae</taxon>
        <taxon>Thiorhodovibrio</taxon>
    </lineage>
</organism>
<protein>
    <submittedName>
        <fullName evidence="7">Calcium/proton antiporter</fullName>
    </submittedName>
</protein>
<evidence type="ECO:0000256" key="2">
    <source>
        <dbReference type="ARBA" id="ARBA00022692"/>
    </source>
</evidence>
<sequence>MVGNSRQAAQARQVLRAEAPLGAVIATTLAFLVFGKGWLSDLGNPLWLALMFIWLFAVILWAALKVVHHADCLAIQLGEPYGTLILTLSVISIEVLMIAALMLSGNNNPTMARDTMFAVVMIVLNGMVGLTLLLGALRHGEQSYNLQGANAYLSVIIPLTLLTLLLPDLTVSTTTPSLTGFQSVFLIFICIALYGTFLAIQTLRHSGYFAEPETQATSHGQAGHAHEGLVVRSIPFHALLLLAYLIPVVVLAKKLALPIDYGIEVLKLPAALGGFIVAALVLTPEAVGAVQAALVNRLQRAVNIFLGSVMATIGLTVPAVLAISLATGKRVELGLQGADILMLIVTLLVSMVTFSAARTNLLQGVVHLTLFLAYLMLIFAP</sequence>
<keyword evidence="3 5" id="KW-1133">Transmembrane helix</keyword>
<accession>A0ABZ0SG11</accession>
<dbReference type="RefSeq" id="WP_328985374.1">
    <property type="nucleotide sequence ID" value="NZ_CP121472.1"/>
</dbReference>
<evidence type="ECO:0000256" key="5">
    <source>
        <dbReference type="SAM" id="Phobius"/>
    </source>
</evidence>
<evidence type="ECO:0000256" key="3">
    <source>
        <dbReference type="ARBA" id="ARBA00022989"/>
    </source>
</evidence>
<feature type="transmembrane region" description="Helical" evidence="5">
    <location>
        <begin position="333"/>
        <end position="354"/>
    </location>
</feature>
<dbReference type="InterPro" id="IPR052946">
    <property type="entry name" value="Alkaline_pH_Ca-Antiporter"/>
</dbReference>
<feature type="transmembrane region" description="Helical" evidence="5">
    <location>
        <begin position="302"/>
        <end position="327"/>
    </location>
</feature>
<feature type="transmembrane region" description="Helical" evidence="5">
    <location>
        <begin position="234"/>
        <end position="252"/>
    </location>
</feature>
<gene>
    <name evidence="7" type="primary">chaA</name>
    <name evidence="7" type="ORF">Thiowin_04760</name>
</gene>
<evidence type="ECO:0000256" key="1">
    <source>
        <dbReference type="ARBA" id="ARBA00004141"/>
    </source>
</evidence>
<feature type="domain" description="Sodium/calcium exchanger membrane region" evidence="6">
    <location>
        <begin position="238"/>
        <end position="379"/>
    </location>
</feature>
<keyword evidence="2 5" id="KW-0812">Transmembrane</keyword>
<dbReference type="PANTHER" id="PTHR37958">
    <property type="entry name" value="SODIUM-POTASSIUM/PROTON ANTIPORTER CHAA"/>
    <property type="match status" value="1"/>
</dbReference>
<feature type="transmembrane region" description="Helical" evidence="5">
    <location>
        <begin position="272"/>
        <end position="295"/>
    </location>
</feature>
<keyword evidence="4 5" id="KW-0472">Membrane</keyword>
<feature type="transmembrane region" description="Helical" evidence="5">
    <location>
        <begin position="179"/>
        <end position="200"/>
    </location>
</feature>
<evidence type="ECO:0000313" key="8">
    <source>
        <dbReference type="Proteomes" id="UP001432180"/>
    </source>
</evidence>
<proteinExistence type="predicted"/>
<evidence type="ECO:0000259" key="6">
    <source>
        <dbReference type="Pfam" id="PF01699"/>
    </source>
</evidence>
<dbReference type="Pfam" id="PF01699">
    <property type="entry name" value="Na_Ca_ex"/>
    <property type="match status" value="2"/>
</dbReference>
<dbReference type="PANTHER" id="PTHR37958:SF1">
    <property type="entry name" value="SODIUM-POTASSIUM_PROTON ANTIPORTER CHAA"/>
    <property type="match status" value="1"/>
</dbReference>
<comment type="subcellular location">
    <subcellularLocation>
        <location evidence="1">Membrane</location>
        <topology evidence="1">Multi-pass membrane protein</topology>
    </subcellularLocation>
</comment>
<feature type="transmembrane region" description="Helical" evidence="5">
    <location>
        <begin position="84"/>
        <end position="103"/>
    </location>
</feature>
<feature type="transmembrane region" description="Helical" evidence="5">
    <location>
        <begin position="21"/>
        <end position="39"/>
    </location>
</feature>
<reference evidence="7 8" key="1">
    <citation type="journal article" date="2023" name="Microorganisms">
        <title>Thiorhodovibrio frisius and Trv. litoralis spp. nov., Two Novel Members from a Clade of Fastidious Purple Sulfur Bacteria That Exhibit Unique Red-Shifted Light-Harvesting Capabilities.</title>
        <authorList>
            <person name="Methner A."/>
            <person name="Kuzyk S.B."/>
            <person name="Petersen J."/>
            <person name="Bauer S."/>
            <person name="Brinkmann H."/>
            <person name="Sichau K."/>
            <person name="Wanner G."/>
            <person name="Wolf J."/>
            <person name="Neumann-Schaal M."/>
            <person name="Henke P."/>
            <person name="Tank M."/>
            <person name="Sproer C."/>
            <person name="Bunk B."/>
            <person name="Overmann J."/>
        </authorList>
    </citation>
    <scope>NUCLEOTIDE SEQUENCE [LARGE SCALE GENOMIC DNA]</scope>
    <source>
        <strain evidence="7 8">DSM 6702</strain>
    </source>
</reference>